<accession>A0ABW2F7Z0</accession>
<dbReference type="EMBL" id="JBHTAI010000004">
    <property type="protein sequence ID" value="MFC7148322.1"/>
    <property type="molecule type" value="Genomic_DNA"/>
</dbReference>
<dbReference type="PANTHER" id="PTHR47089:SF1">
    <property type="entry name" value="GUANOSINE ABC TRANSPORTER PERMEASE PROTEIN NUPP"/>
    <property type="match status" value="1"/>
</dbReference>
<dbReference type="CDD" id="cd06580">
    <property type="entry name" value="TM_PBP1_transp_TpRbsC_like"/>
    <property type="match status" value="1"/>
</dbReference>
<evidence type="ECO:0000256" key="6">
    <source>
        <dbReference type="SAM" id="Phobius"/>
    </source>
</evidence>
<feature type="transmembrane region" description="Helical" evidence="6">
    <location>
        <begin position="12"/>
        <end position="37"/>
    </location>
</feature>
<feature type="transmembrane region" description="Helical" evidence="6">
    <location>
        <begin position="239"/>
        <end position="260"/>
    </location>
</feature>
<sequence>MDRWKKLAASLPGPAAAIALGLLAGSIAIAIAGGSILETYAEMWKGAFGSFYFLTSTLNRATPVILVGLGAAVAFRSGFFNLGAQGQMALGGLAAALTALYVPGPGWFVAIVSMLVGIAAGGLWSAFAGYMDARFRVNLLITTLLLNYIATLFASYMVAYPFKDKTGSAAMAQSQMLDNAIWLPKLFKGMPAHVGLLLALAAMVALYVYLTRTVSGYEARMMGGNPLFAVYGGVRRTPLMLGVMFASGGLAGLAGAGEVLGSQYRYIDNAFVAADFAWTGIMAALLANAHPIGTAIAAFFLVALQTGGMGVEMNTDVPLEIGDVIQAVLILFITVKFVRGFRRRRKEGDPNGAAV</sequence>
<comment type="caution">
    <text evidence="7">The sequence shown here is derived from an EMBL/GenBank/DDBJ whole genome shotgun (WGS) entry which is preliminary data.</text>
</comment>
<keyword evidence="8" id="KW-1185">Reference proteome</keyword>
<protein>
    <submittedName>
        <fullName evidence="7">ABC transporter permease</fullName>
    </submittedName>
</protein>
<dbReference type="Pfam" id="PF02653">
    <property type="entry name" value="BPD_transp_2"/>
    <property type="match status" value="1"/>
</dbReference>
<keyword evidence="3 6" id="KW-0812">Transmembrane</keyword>
<feature type="transmembrane region" description="Helical" evidence="6">
    <location>
        <begin position="192"/>
        <end position="210"/>
    </location>
</feature>
<feature type="transmembrane region" description="Helical" evidence="6">
    <location>
        <begin position="107"/>
        <end position="127"/>
    </location>
</feature>
<feature type="transmembrane region" description="Helical" evidence="6">
    <location>
        <begin position="139"/>
        <end position="159"/>
    </location>
</feature>
<evidence type="ECO:0000256" key="4">
    <source>
        <dbReference type="ARBA" id="ARBA00022989"/>
    </source>
</evidence>
<proteinExistence type="predicted"/>
<dbReference type="PANTHER" id="PTHR47089">
    <property type="entry name" value="ABC TRANSPORTER, PERMEASE PROTEIN"/>
    <property type="match status" value="1"/>
</dbReference>
<comment type="subcellular location">
    <subcellularLocation>
        <location evidence="1">Cell membrane</location>
        <topology evidence="1">Multi-pass membrane protein</topology>
    </subcellularLocation>
</comment>
<evidence type="ECO:0000256" key="3">
    <source>
        <dbReference type="ARBA" id="ARBA00022692"/>
    </source>
</evidence>
<evidence type="ECO:0000256" key="5">
    <source>
        <dbReference type="ARBA" id="ARBA00023136"/>
    </source>
</evidence>
<name>A0ABW2F7Z0_9BACL</name>
<gene>
    <name evidence="7" type="ORF">ACFQMJ_07230</name>
</gene>
<dbReference type="RefSeq" id="WP_378045408.1">
    <property type="nucleotide sequence ID" value="NZ_JBHMDN010000007.1"/>
</dbReference>
<keyword evidence="4 6" id="KW-1133">Transmembrane helix</keyword>
<dbReference type="Proteomes" id="UP001596378">
    <property type="component" value="Unassembled WGS sequence"/>
</dbReference>
<dbReference type="InterPro" id="IPR001851">
    <property type="entry name" value="ABC_transp_permease"/>
</dbReference>
<evidence type="ECO:0000313" key="8">
    <source>
        <dbReference type="Proteomes" id="UP001596378"/>
    </source>
</evidence>
<evidence type="ECO:0000256" key="1">
    <source>
        <dbReference type="ARBA" id="ARBA00004651"/>
    </source>
</evidence>
<organism evidence="7 8">
    <name type="scientific">Cohnella cellulosilytica</name>
    <dbReference type="NCBI Taxonomy" id="986710"/>
    <lineage>
        <taxon>Bacteria</taxon>
        <taxon>Bacillati</taxon>
        <taxon>Bacillota</taxon>
        <taxon>Bacilli</taxon>
        <taxon>Bacillales</taxon>
        <taxon>Paenibacillaceae</taxon>
        <taxon>Cohnella</taxon>
    </lineage>
</organism>
<reference evidence="8" key="1">
    <citation type="journal article" date="2019" name="Int. J. Syst. Evol. Microbiol.">
        <title>The Global Catalogue of Microorganisms (GCM) 10K type strain sequencing project: providing services to taxonomists for standard genome sequencing and annotation.</title>
        <authorList>
            <consortium name="The Broad Institute Genomics Platform"/>
            <consortium name="The Broad Institute Genome Sequencing Center for Infectious Disease"/>
            <person name="Wu L."/>
            <person name="Ma J."/>
        </authorList>
    </citation>
    <scope>NUCLEOTIDE SEQUENCE [LARGE SCALE GENOMIC DNA]</scope>
    <source>
        <strain evidence="8">KCTC 12907</strain>
    </source>
</reference>
<keyword evidence="2" id="KW-1003">Cell membrane</keyword>
<feature type="transmembrane region" description="Helical" evidence="6">
    <location>
        <begin position="292"/>
        <end position="311"/>
    </location>
</feature>
<evidence type="ECO:0000313" key="7">
    <source>
        <dbReference type="EMBL" id="MFC7148322.1"/>
    </source>
</evidence>
<evidence type="ECO:0000256" key="2">
    <source>
        <dbReference type="ARBA" id="ARBA00022475"/>
    </source>
</evidence>
<feature type="transmembrane region" description="Helical" evidence="6">
    <location>
        <begin position="57"/>
        <end position="75"/>
    </location>
</feature>
<keyword evidence="5 6" id="KW-0472">Membrane</keyword>